<keyword evidence="4 9" id="KW-0547">Nucleotide-binding</keyword>
<feature type="region of interest" description="Disordered" evidence="10">
    <location>
        <begin position="215"/>
        <end position="254"/>
    </location>
</feature>
<feature type="region of interest" description="Disordered" evidence="10">
    <location>
        <begin position="1"/>
        <end position="93"/>
    </location>
</feature>
<keyword evidence="3" id="KW-0808">Transferase</keyword>
<dbReference type="SMART" id="SM00220">
    <property type="entry name" value="S_TKc"/>
    <property type="match status" value="1"/>
</dbReference>
<evidence type="ECO:0000313" key="13">
    <source>
        <dbReference type="Proteomes" id="UP000769157"/>
    </source>
</evidence>
<dbReference type="PANTHER" id="PTHR24343:SF113">
    <property type="entry name" value="NITROGEN PERMEASE REACTIVATOR PROTEIN-RELATED"/>
    <property type="match status" value="1"/>
</dbReference>
<sequence length="758" mass="82463">MASNDRKPGVSSLTKLINEQKEQPSVSNGVRINATEIHPSESDHQKTITTTISLEGLSTETSYTPDYPESTSQVQVSPKPIVSSSHHSFANRPENLQLNTGGLPGSLANAIPYSAPGGRTSALSSSAATPTSSFVGSPVVNLANGQLISATHISSPAISSPKQLEPRFIISKQKVQQVQEARAAAVAASNPLSSSRSNTSLVNFFSKSRRSTAATLDQFSSSPQQDVTGQSPSSQSSTESISTTANTPGSRHSSMADLRRFFRKSASLNNNGQMSVPRTSNLSAGLSVQRQGSISSIPQMTTATPSSSVTFNAPTFGGSETIPSSPLPDYSTSPLDFSKRVSSSPSLSSPATSYLNSVPGTLSIGGNTTPQIPFSKRYSKFGESLGAGAGGQVRLVKRISDSKVFAVKEFRAKYQHESRREYTKKITSEYCIGSALKHPNIIETIEISYENERIVQVMEYCDFDLFAIVMSNKMSPEEVNCCFKQILNGIRYIHSIGLAHRDLKLDNCVISKEGIVKIIDFGSAVVFQYPFSNTLIEAQGIVGSDPYLAPEVCVFNKYDPRPVDIWSTAIIYCCMMLKKFPWKVPKLSDPSFKLFASREPGVTFGNLLRRVPEPPNYSDLDAHPEEKDKGRHQEELNSVPQPDEIPTPPPSTSNSNEASEGDDPLKHTSNLMGEQRLLNALQPDCRPLIGKMVSLAPACRISIDECFNDPWLQSVQMCTKVPEGPSYKLVPCLDHEHTQVEQSMAHIAMLERKKKGRK</sequence>
<feature type="region of interest" description="Disordered" evidence="10">
    <location>
        <begin position="606"/>
        <end position="668"/>
    </location>
</feature>
<feature type="compositionally biased region" description="Basic and acidic residues" evidence="10">
    <location>
        <begin position="620"/>
        <end position="635"/>
    </location>
</feature>
<dbReference type="GO" id="GO:0030447">
    <property type="term" value="P:filamentous growth"/>
    <property type="evidence" value="ECO:0007669"/>
    <property type="project" value="UniProtKB-ARBA"/>
</dbReference>
<evidence type="ECO:0000256" key="5">
    <source>
        <dbReference type="ARBA" id="ARBA00022777"/>
    </source>
</evidence>
<comment type="caution">
    <text evidence="12">The sequence shown here is derived from an EMBL/GenBank/DDBJ whole genome shotgun (WGS) entry which is preliminary data.</text>
</comment>
<evidence type="ECO:0000256" key="4">
    <source>
        <dbReference type="ARBA" id="ARBA00022741"/>
    </source>
</evidence>
<feature type="region of interest" description="Disordered" evidence="10">
    <location>
        <begin position="296"/>
        <end position="352"/>
    </location>
</feature>
<gene>
    <name evidence="12" type="ORF">OGAPHI_006060</name>
</gene>
<name>A0A9P8T1N4_9ASCO</name>
<evidence type="ECO:0000256" key="8">
    <source>
        <dbReference type="ARBA" id="ARBA00048679"/>
    </source>
</evidence>
<dbReference type="AlphaFoldDB" id="A0A9P8T1N4"/>
<protein>
    <recommendedName>
        <fullName evidence="1">non-specific serine/threonine protein kinase</fullName>
        <ecNumber evidence="1">2.7.11.1</ecNumber>
    </recommendedName>
</protein>
<evidence type="ECO:0000313" key="12">
    <source>
        <dbReference type="EMBL" id="KAH3661881.1"/>
    </source>
</evidence>
<comment type="catalytic activity">
    <reaction evidence="8">
        <text>L-seryl-[protein] + ATP = O-phospho-L-seryl-[protein] + ADP + H(+)</text>
        <dbReference type="Rhea" id="RHEA:17989"/>
        <dbReference type="Rhea" id="RHEA-COMP:9863"/>
        <dbReference type="Rhea" id="RHEA-COMP:11604"/>
        <dbReference type="ChEBI" id="CHEBI:15378"/>
        <dbReference type="ChEBI" id="CHEBI:29999"/>
        <dbReference type="ChEBI" id="CHEBI:30616"/>
        <dbReference type="ChEBI" id="CHEBI:83421"/>
        <dbReference type="ChEBI" id="CHEBI:456216"/>
        <dbReference type="EC" id="2.7.11.1"/>
    </reaction>
</comment>
<dbReference type="InterPro" id="IPR011009">
    <property type="entry name" value="Kinase-like_dom_sf"/>
</dbReference>
<dbReference type="InterPro" id="IPR017441">
    <property type="entry name" value="Protein_kinase_ATP_BS"/>
</dbReference>
<keyword evidence="5" id="KW-0418">Kinase</keyword>
<feature type="domain" description="Protein kinase" evidence="11">
    <location>
        <begin position="379"/>
        <end position="712"/>
    </location>
</feature>
<dbReference type="InterPro" id="IPR008271">
    <property type="entry name" value="Ser/Thr_kinase_AS"/>
</dbReference>
<feature type="compositionally biased region" description="Polar residues" evidence="10">
    <location>
        <begin position="296"/>
        <end position="313"/>
    </location>
</feature>
<reference evidence="12" key="2">
    <citation type="submission" date="2021-01" db="EMBL/GenBank/DDBJ databases">
        <authorList>
            <person name="Schikora-Tamarit M.A."/>
        </authorList>
    </citation>
    <scope>NUCLEOTIDE SEQUENCE</scope>
    <source>
        <strain evidence="12">CBS6075</strain>
    </source>
</reference>
<dbReference type="PROSITE" id="PS50011">
    <property type="entry name" value="PROTEIN_KINASE_DOM"/>
    <property type="match status" value="1"/>
</dbReference>
<evidence type="ECO:0000256" key="7">
    <source>
        <dbReference type="ARBA" id="ARBA00047899"/>
    </source>
</evidence>
<keyword evidence="13" id="KW-1185">Reference proteome</keyword>
<feature type="compositionally biased region" description="Polar residues" evidence="10">
    <location>
        <begin position="215"/>
        <end position="227"/>
    </location>
</feature>
<keyword evidence="6 9" id="KW-0067">ATP-binding</keyword>
<dbReference type="Gene3D" id="3.30.200.20">
    <property type="entry name" value="Phosphorylase Kinase, domain 1"/>
    <property type="match status" value="1"/>
</dbReference>
<dbReference type="PROSITE" id="PS00108">
    <property type="entry name" value="PROTEIN_KINASE_ST"/>
    <property type="match status" value="1"/>
</dbReference>
<feature type="compositionally biased region" description="Low complexity" evidence="10">
    <location>
        <begin position="340"/>
        <end position="352"/>
    </location>
</feature>
<evidence type="ECO:0000259" key="11">
    <source>
        <dbReference type="PROSITE" id="PS50011"/>
    </source>
</evidence>
<accession>A0A9P8T1N4</accession>
<feature type="compositionally biased region" description="Polar residues" evidence="10">
    <location>
        <begin position="47"/>
        <end position="93"/>
    </location>
</feature>
<dbReference type="GeneID" id="70238024"/>
<feature type="binding site" evidence="9">
    <location>
        <position position="408"/>
    </location>
    <ligand>
        <name>ATP</name>
        <dbReference type="ChEBI" id="CHEBI:30616"/>
    </ligand>
</feature>
<dbReference type="GO" id="GO:0005829">
    <property type="term" value="C:cytosol"/>
    <property type="evidence" value="ECO:0007669"/>
    <property type="project" value="TreeGrafter"/>
</dbReference>
<dbReference type="RefSeq" id="XP_046058985.1">
    <property type="nucleotide sequence ID" value="XM_046207309.1"/>
</dbReference>
<dbReference type="SUPFAM" id="SSF56112">
    <property type="entry name" value="Protein kinase-like (PK-like)"/>
    <property type="match status" value="1"/>
</dbReference>
<evidence type="ECO:0000256" key="1">
    <source>
        <dbReference type="ARBA" id="ARBA00012513"/>
    </source>
</evidence>
<feature type="compositionally biased region" description="Polar residues" evidence="10">
    <location>
        <begin position="11"/>
        <end position="30"/>
    </location>
</feature>
<dbReference type="Pfam" id="PF00069">
    <property type="entry name" value="Pkinase"/>
    <property type="match status" value="1"/>
</dbReference>
<dbReference type="InterPro" id="IPR000719">
    <property type="entry name" value="Prot_kinase_dom"/>
</dbReference>
<dbReference type="GO" id="GO:0005524">
    <property type="term" value="F:ATP binding"/>
    <property type="evidence" value="ECO:0007669"/>
    <property type="project" value="UniProtKB-UniRule"/>
</dbReference>
<evidence type="ECO:0000256" key="10">
    <source>
        <dbReference type="SAM" id="MobiDB-lite"/>
    </source>
</evidence>
<proteinExistence type="predicted"/>
<evidence type="ECO:0000256" key="9">
    <source>
        <dbReference type="PROSITE-ProRule" id="PRU10141"/>
    </source>
</evidence>
<comment type="catalytic activity">
    <reaction evidence="7">
        <text>L-threonyl-[protein] + ATP = O-phospho-L-threonyl-[protein] + ADP + H(+)</text>
        <dbReference type="Rhea" id="RHEA:46608"/>
        <dbReference type="Rhea" id="RHEA-COMP:11060"/>
        <dbReference type="Rhea" id="RHEA-COMP:11605"/>
        <dbReference type="ChEBI" id="CHEBI:15378"/>
        <dbReference type="ChEBI" id="CHEBI:30013"/>
        <dbReference type="ChEBI" id="CHEBI:30616"/>
        <dbReference type="ChEBI" id="CHEBI:61977"/>
        <dbReference type="ChEBI" id="CHEBI:456216"/>
        <dbReference type="EC" id="2.7.11.1"/>
    </reaction>
</comment>
<evidence type="ECO:0000256" key="3">
    <source>
        <dbReference type="ARBA" id="ARBA00022679"/>
    </source>
</evidence>
<dbReference type="EMBL" id="JAEUBE010000414">
    <property type="protein sequence ID" value="KAH3661881.1"/>
    <property type="molecule type" value="Genomic_DNA"/>
</dbReference>
<dbReference type="Proteomes" id="UP000769157">
    <property type="component" value="Unassembled WGS sequence"/>
</dbReference>
<dbReference type="Gene3D" id="1.10.510.10">
    <property type="entry name" value="Transferase(Phosphotransferase) domain 1"/>
    <property type="match status" value="1"/>
</dbReference>
<evidence type="ECO:0000256" key="6">
    <source>
        <dbReference type="ARBA" id="ARBA00022840"/>
    </source>
</evidence>
<dbReference type="OrthoDB" id="6513151at2759"/>
<dbReference type="EC" id="2.7.11.1" evidence="1"/>
<organism evidence="12 13">
    <name type="scientific">Ogataea philodendri</name>
    <dbReference type="NCBI Taxonomy" id="1378263"/>
    <lineage>
        <taxon>Eukaryota</taxon>
        <taxon>Fungi</taxon>
        <taxon>Dikarya</taxon>
        <taxon>Ascomycota</taxon>
        <taxon>Saccharomycotina</taxon>
        <taxon>Pichiomycetes</taxon>
        <taxon>Pichiales</taxon>
        <taxon>Pichiaceae</taxon>
        <taxon>Ogataea</taxon>
    </lineage>
</organism>
<dbReference type="PANTHER" id="PTHR24343">
    <property type="entry name" value="SERINE/THREONINE KINASE"/>
    <property type="match status" value="1"/>
</dbReference>
<reference evidence="12" key="1">
    <citation type="journal article" date="2021" name="Open Biol.">
        <title>Shared evolutionary footprints suggest mitochondrial oxidative damage underlies multiple complex I losses in fungi.</title>
        <authorList>
            <person name="Schikora-Tamarit M.A."/>
            <person name="Marcet-Houben M."/>
            <person name="Nosek J."/>
            <person name="Gabaldon T."/>
        </authorList>
    </citation>
    <scope>NUCLEOTIDE SEQUENCE</scope>
    <source>
        <strain evidence="12">CBS6075</strain>
    </source>
</reference>
<keyword evidence="2" id="KW-0723">Serine/threonine-protein kinase</keyword>
<evidence type="ECO:0000256" key="2">
    <source>
        <dbReference type="ARBA" id="ARBA00022527"/>
    </source>
</evidence>
<dbReference type="PROSITE" id="PS00107">
    <property type="entry name" value="PROTEIN_KINASE_ATP"/>
    <property type="match status" value="1"/>
</dbReference>
<feature type="compositionally biased region" description="Low complexity" evidence="10">
    <location>
        <begin position="228"/>
        <end position="244"/>
    </location>
</feature>
<dbReference type="GO" id="GO:0004674">
    <property type="term" value="F:protein serine/threonine kinase activity"/>
    <property type="evidence" value="ECO:0007669"/>
    <property type="project" value="UniProtKB-KW"/>
</dbReference>